<dbReference type="Gene3D" id="2.80.10.50">
    <property type="match status" value="1"/>
</dbReference>
<dbReference type="KEGG" id="rid:RIdsm_00523"/>
<evidence type="ECO:0000259" key="2">
    <source>
        <dbReference type="Pfam" id="PF14200"/>
    </source>
</evidence>
<dbReference type="Pfam" id="PF14200">
    <property type="entry name" value="RicinB_lectin_2"/>
    <property type="match status" value="1"/>
</dbReference>
<dbReference type="AlphaFoldDB" id="A0A5P3A837"/>
<keyword evidence="1" id="KW-0732">Signal</keyword>
<dbReference type="PROSITE" id="PS50231">
    <property type="entry name" value="RICIN_B_LECTIN"/>
    <property type="match status" value="1"/>
</dbReference>
<dbReference type="EMBL" id="CP031598">
    <property type="protein sequence ID" value="QEW24740.1"/>
    <property type="molecule type" value="Genomic_DNA"/>
</dbReference>
<sequence precursor="true">MFTFPIPRPFTAIASLATAALTALASPAAALDTSVFYKLSTDFRGTGMPLDIVNGGPMNNFSHLAPAGNYSGQFWRLEPAGAGLYRLSTEFRGTNMCLDVVNGGNLNNLTHLTPCGNYSGQLWHITQDSGFYRLTTDFRGAGMCLDVFNGGNLDNYTHLTDCANYSGQFWSLTPTGRPAW</sequence>
<gene>
    <name evidence="3" type="ORF">RIdsm_00523</name>
</gene>
<dbReference type="CDD" id="cd00161">
    <property type="entry name" value="beta-trefoil_Ricin-like"/>
    <property type="match status" value="1"/>
</dbReference>
<protein>
    <submittedName>
        <fullName evidence="3">Ricin-type beta-trefoil lectin domain protein</fullName>
    </submittedName>
</protein>
<keyword evidence="3" id="KW-0430">Lectin</keyword>
<feature type="chain" id="PRO_5024803907" evidence="1">
    <location>
        <begin position="31"/>
        <end position="180"/>
    </location>
</feature>
<evidence type="ECO:0000313" key="4">
    <source>
        <dbReference type="Proteomes" id="UP000325785"/>
    </source>
</evidence>
<dbReference type="Proteomes" id="UP000325785">
    <property type="component" value="Chromosome"/>
</dbReference>
<proteinExistence type="predicted"/>
<dbReference type="SUPFAM" id="SSF50370">
    <property type="entry name" value="Ricin B-like lectins"/>
    <property type="match status" value="1"/>
</dbReference>
<evidence type="ECO:0000313" key="3">
    <source>
        <dbReference type="EMBL" id="QEW24740.1"/>
    </source>
</evidence>
<dbReference type="InterPro" id="IPR000772">
    <property type="entry name" value="Ricin_B_lectin"/>
</dbReference>
<name>A0A5P3A837_9RHOB</name>
<dbReference type="GO" id="GO:0030246">
    <property type="term" value="F:carbohydrate binding"/>
    <property type="evidence" value="ECO:0007669"/>
    <property type="project" value="UniProtKB-KW"/>
</dbReference>
<dbReference type="InterPro" id="IPR035992">
    <property type="entry name" value="Ricin_B-like_lectins"/>
</dbReference>
<organism evidence="3 4">
    <name type="scientific">Roseovarius indicus</name>
    <dbReference type="NCBI Taxonomy" id="540747"/>
    <lineage>
        <taxon>Bacteria</taxon>
        <taxon>Pseudomonadati</taxon>
        <taxon>Pseudomonadota</taxon>
        <taxon>Alphaproteobacteria</taxon>
        <taxon>Rhodobacterales</taxon>
        <taxon>Roseobacteraceae</taxon>
        <taxon>Roseovarius</taxon>
    </lineage>
</organism>
<feature type="domain" description="Ricin B lectin" evidence="2">
    <location>
        <begin position="73"/>
        <end position="158"/>
    </location>
</feature>
<evidence type="ECO:0000256" key="1">
    <source>
        <dbReference type="SAM" id="SignalP"/>
    </source>
</evidence>
<dbReference type="OrthoDB" id="231191at2"/>
<dbReference type="RefSeq" id="WP_057821431.1">
    <property type="nucleotide sequence ID" value="NZ_CAXRJZ010000086.1"/>
</dbReference>
<accession>A0A5P3A837</accession>
<reference evidence="3 4" key="1">
    <citation type="submission" date="2018-08" db="EMBL/GenBank/DDBJ databases">
        <title>Genetic Globetrotter - A new plasmid hitch-hiking vast phylogenetic and geographic distances.</title>
        <authorList>
            <person name="Vollmers J."/>
            <person name="Petersen J."/>
        </authorList>
    </citation>
    <scope>NUCLEOTIDE SEQUENCE [LARGE SCALE GENOMIC DNA]</scope>
    <source>
        <strain evidence="3 4">DSM 26383</strain>
    </source>
</reference>
<feature type="signal peptide" evidence="1">
    <location>
        <begin position="1"/>
        <end position="30"/>
    </location>
</feature>